<feature type="transmembrane region" description="Helical" evidence="1">
    <location>
        <begin position="12"/>
        <end position="30"/>
    </location>
</feature>
<keyword evidence="1" id="KW-0472">Membrane</keyword>
<evidence type="ECO:0000313" key="2">
    <source>
        <dbReference type="EMBL" id="WQJ53707.1"/>
    </source>
</evidence>
<reference evidence="2 3" key="1">
    <citation type="submission" date="2023-11" db="EMBL/GenBank/DDBJ databases">
        <authorList>
            <person name="Cook R."/>
            <person name="Crisci M."/>
            <person name="Pye H."/>
            <person name="Adriaenssens E."/>
            <person name="Santini J."/>
        </authorList>
    </citation>
    <scope>NUCLEOTIDE SEQUENCE [LARGE SCALE GENOMIC DNA]</scope>
    <source>
        <strain evidence="2">Lak_Megaphage_Sonny</strain>
    </source>
</reference>
<name>A0ABZ0Z3D1_9CAUD</name>
<protein>
    <submittedName>
        <fullName evidence="2">Uncharacterized protein</fullName>
    </submittedName>
</protein>
<accession>A0ABZ0Z3D1</accession>
<dbReference type="EMBL" id="OR769223">
    <property type="protein sequence ID" value="WQJ53707.1"/>
    <property type="molecule type" value="Genomic_DNA"/>
</dbReference>
<evidence type="ECO:0000313" key="3">
    <source>
        <dbReference type="Proteomes" id="UP001358193"/>
    </source>
</evidence>
<keyword evidence="3" id="KW-1185">Reference proteome</keyword>
<proteinExistence type="predicted"/>
<dbReference type="Proteomes" id="UP001358193">
    <property type="component" value="Segment"/>
</dbReference>
<evidence type="ECO:0000256" key="1">
    <source>
        <dbReference type="SAM" id="Phobius"/>
    </source>
</evidence>
<organism evidence="2 3">
    <name type="scientific">phage Lak_Megaphage_Sonny</name>
    <dbReference type="NCBI Taxonomy" id="3109229"/>
    <lineage>
        <taxon>Viruses</taxon>
        <taxon>Duplodnaviria</taxon>
        <taxon>Heunggongvirae</taxon>
        <taxon>Uroviricota</taxon>
        <taxon>Caudoviricetes</taxon>
        <taxon>Caudoviricetes code 15 clade</taxon>
    </lineage>
</organism>
<keyword evidence="1" id="KW-0812">Transmembrane</keyword>
<keyword evidence="1" id="KW-1133">Transmembrane helix</keyword>
<sequence>MFKSILKIIFHPLFLFIYLIVLITIFEVNVEKTNTPTIPNTIMFRKHSVYVLDNGMDVYRYMDEKPKYLGWKITDYKDTFEIVGYRKGQWYVCNGMIIDENEIKFYNLIR</sequence>